<accession>A0A8S0X0D0</accession>
<dbReference type="Proteomes" id="UP000467700">
    <property type="component" value="Unassembled WGS sequence"/>
</dbReference>
<dbReference type="AlphaFoldDB" id="A0A8S0X0D0"/>
<gene>
    <name evidence="1" type="ORF">AAE3_LOCUS5586</name>
</gene>
<proteinExistence type="predicted"/>
<sequence length="156" mass="17340">MAVGENGSIRLNRVCLMVATMNEGVHLPIASFFLLQREVPYRCPCDLGRDSPSEKRNPFFRALLCPSLTLAWCPSNHRRPVVHPKRHARAKKPKARALHAIVHGSNIAHQHATHTSITPRDGPPVTQRADTMLEASGVGVEASQWRTVSLAYRKLP</sequence>
<name>A0A8S0X0D0_CYCAE</name>
<comment type="caution">
    <text evidence="1">The sequence shown here is derived from an EMBL/GenBank/DDBJ whole genome shotgun (WGS) entry which is preliminary data.</text>
</comment>
<protein>
    <submittedName>
        <fullName evidence="1">Uncharacterized protein</fullName>
    </submittedName>
</protein>
<evidence type="ECO:0000313" key="1">
    <source>
        <dbReference type="EMBL" id="CAA7263378.1"/>
    </source>
</evidence>
<organism evidence="1 2">
    <name type="scientific">Cyclocybe aegerita</name>
    <name type="common">Black poplar mushroom</name>
    <name type="synonym">Agrocybe aegerita</name>
    <dbReference type="NCBI Taxonomy" id="1973307"/>
    <lineage>
        <taxon>Eukaryota</taxon>
        <taxon>Fungi</taxon>
        <taxon>Dikarya</taxon>
        <taxon>Basidiomycota</taxon>
        <taxon>Agaricomycotina</taxon>
        <taxon>Agaricomycetes</taxon>
        <taxon>Agaricomycetidae</taxon>
        <taxon>Agaricales</taxon>
        <taxon>Agaricineae</taxon>
        <taxon>Bolbitiaceae</taxon>
        <taxon>Cyclocybe</taxon>
    </lineage>
</organism>
<reference evidence="1 2" key="1">
    <citation type="submission" date="2020-01" db="EMBL/GenBank/DDBJ databases">
        <authorList>
            <person name="Gupta K D."/>
        </authorList>
    </citation>
    <scope>NUCLEOTIDE SEQUENCE [LARGE SCALE GENOMIC DNA]</scope>
</reference>
<keyword evidence="2" id="KW-1185">Reference proteome</keyword>
<evidence type="ECO:0000313" key="2">
    <source>
        <dbReference type="Proteomes" id="UP000467700"/>
    </source>
</evidence>
<dbReference type="EMBL" id="CACVBS010000039">
    <property type="protein sequence ID" value="CAA7263378.1"/>
    <property type="molecule type" value="Genomic_DNA"/>
</dbReference>